<dbReference type="EMBL" id="LR796590">
    <property type="protein sequence ID" value="CAB4152989.1"/>
    <property type="molecule type" value="Genomic_DNA"/>
</dbReference>
<sequence>MSKDKRFTQNEAFIVDVSGNQLLLPVNQTTFDFIKLIASSPAYSSMYTSTTGTVYYKYGNIEIKLASVNVFHDTDAERQYEAIRKWDQDCIDEKELSKLEKS</sequence>
<gene>
    <name evidence="1" type="ORF">UFOVP616_39</name>
</gene>
<evidence type="ECO:0000313" key="1">
    <source>
        <dbReference type="EMBL" id="CAB4152989.1"/>
    </source>
</evidence>
<protein>
    <submittedName>
        <fullName evidence="1">Uncharacterized protein</fullName>
    </submittedName>
</protein>
<proteinExistence type="predicted"/>
<reference evidence="1" key="1">
    <citation type="submission" date="2020-04" db="EMBL/GenBank/DDBJ databases">
        <authorList>
            <person name="Chiriac C."/>
            <person name="Salcher M."/>
            <person name="Ghai R."/>
            <person name="Kavagutti S V."/>
        </authorList>
    </citation>
    <scope>NUCLEOTIDE SEQUENCE</scope>
</reference>
<organism evidence="1">
    <name type="scientific">uncultured Caudovirales phage</name>
    <dbReference type="NCBI Taxonomy" id="2100421"/>
    <lineage>
        <taxon>Viruses</taxon>
        <taxon>Duplodnaviria</taxon>
        <taxon>Heunggongvirae</taxon>
        <taxon>Uroviricota</taxon>
        <taxon>Caudoviricetes</taxon>
        <taxon>Peduoviridae</taxon>
        <taxon>Maltschvirus</taxon>
        <taxon>Maltschvirus maltsch</taxon>
    </lineage>
</organism>
<accession>A0A6J5NBN5</accession>
<name>A0A6J5NBN5_9CAUD</name>